<keyword evidence="2" id="KW-0175">Coiled coil</keyword>
<dbReference type="Gene3D" id="3.90.1530.10">
    <property type="entry name" value="Conserved hypothetical protein from pyrococcus furiosus pfu- 392566-001, ParB domain"/>
    <property type="match status" value="1"/>
</dbReference>
<evidence type="ECO:0000256" key="2">
    <source>
        <dbReference type="SAM" id="Coils"/>
    </source>
</evidence>
<name>A0ABU5IL95_9BURK</name>
<dbReference type="SUPFAM" id="SSF110849">
    <property type="entry name" value="ParB/Sulfiredoxin"/>
    <property type="match status" value="1"/>
</dbReference>
<dbReference type="InterPro" id="IPR004437">
    <property type="entry name" value="ParB/RepB/Spo0J"/>
</dbReference>
<accession>A0ABU5IL95</accession>
<organism evidence="5 6">
    <name type="scientific">Azohydromonas lata</name>
    <dbReference type="NCBI Taxonomy" id="45677"/>
    <lineage>
        <taxon>Bacteria</taxon>
        <taxon>Pseudomonadati</taxon>
        <taxon>Pseudomonadota</taxon>
        <taxon>Betaproteobacteria</taxon>
        <taxon>Burkholderiales</taxon>
        <taxon>Sphaerotilaceae</taxon>
        <taxon>Azohydromonas</taxon>
    </lineage>
</organism>
<dbReference type="InterPro" id="IPR037972">
    <property type="entry name" value="RepB_N"/>
</dbReference>
<evidence type="ECO:0000256" key="1">
    <source>
        <dbReference type="ARBA" id="ARBA00006295"/>
    </source>
</evidence>
<evidence type="ECO:0000313" key="5">
    <source>
        <dbReference type="EMBL" id="MDZ5459673.1"/>
    </source>
</evidence>
<dbReference type="CDD" id="cd16405">
    <property type="entry name" value="RepB_like_N"/>
    <property type="match status" value="1"/>
</dbReference>
<dbReference type="RefSeq" id="WP_066337322.1">
    <property type="nucleotide sequence ID" value="NZ_JAXOJX010000048.1"/>
</dbReference>
<dbReference type="NCBIfam" id="TIGR00180">
    <property type="entry name" value="parB_part"/>
    <property type="match status" value="1"/>
</dbReference>
<protein>
    <submittedName>
        <fullName evidence="5">ParB/RepB/Spo0J family partition protein</fullName>
    </submittedName>
</protein>
<evidence type="ECO:0000259" key="4">
    <source>
        <dbReference type="SMART" id="SM00470"/>
    </source>
</evidence>
<dbReference type="EMBL" id="JAXOJX010000048">
    <property type="protein sequence ID" value="MDZ5459673.1"/>
    <property type="molecule type" value="Genomic_DNA"/>
</dbReference>
<reference evidence="5 6" key="1">
    <citation type="submission" date="2023-11" db="EMBL/GenBank/DDBJ databases">
        <title>Draft genome of Azohydromonas lata strain H1 (DSM1123), a polyhydroxyalkanoate producer.</title>
        <authorList>
            <person name="Traversa D."/>
            <person name="D'Addabbo P."/>
            <person name="Pazzani C."/>
            <person name="Manzari C."/>
            <person name="Chiara M."/>
            <person name="Scrascia M."/>
        </authorList>
    </citation>
    <scope>NUCLEOTIDE SEQUENCE [LARGE SCALE GENOMIC DNA]</scope>
    <source>
        <strain evidence="5 6">H1</strain>
    </source>
</reference>
<dbReference type="Pfam" id="PF02195">
    <property type="entry name" value="ParB_N"/>
    <property type="match status" value="1"/>
</dbReference>
<feature type="coiled-coil region" evidence="2">
    <location>
        <begin position="36"/>
        <end position="73"/>
    </location>
</feature>
<dbReference type="Proteomes" id="UP001293718">
    <property type="component" value="Unassembled WGS sequence"/>
</dbReference>
<dbReference type="InterPro" id="IPR036086">
    <property type="entry name" value="ParB/Sulfiredoxin_sf"/>
</dbReference>
<dbReference type="PANTHER" id="PTHR33375">
    <property type="entry name" value="CHROMOSOME-PARTITIONING PROTEIN PARB-RELATED"/>
    <property type="match status" value="1"/>
</dbReference>
<evidence type="ECO:0000313" key="6">
    <source>
        <dbReference type="Proteomes" id="UP001293718"/>
    </source>
</evidence>
<comment type="caution">
    <text evidence="5">The sequence shown here is derived from an EMBL/GenBank/DDBJ whole genome shotgun (WGS) entry which is preliminary data.</text>
</comment>
<dbReference type="SMART" id="SM00470">
    <property type="entry name" value="ParB"/>
    <property type="match status" value="1"/>
</dbReference>
<sequence>MSLKNKAAKLDFSNLPGLGPESDAPARPKTAPGAMMAFANDARSELLRENEALQAKAQQAQALQGQLDEALADLRQWDGAKATRLIDTALIRPSRWANRHELNFSSPQFEKLKAEVADAGGNVQPIKVRPVAEPADSFEVVYGHRRLEACRQLGLPVLCLVDNIEDRALFIEMERENRGRKDLSAWEQGMMYRRALDAGLFPSLRQLASSIGAQPGNVSTALQIAALPDEVVQAFPSPLELQFRWVAPLKAALEHDEAAVLERAKGLAAQSPRPAARDVLACLTGQGEKGQLTRQTRYTQSGKTVGSWDKDARGNVTLRFKAGALTADKEKRLLELLGKFFD</sequence>
<proteinExistence type="inferred from homology"/>
<evidence type="ECO:0000256" key="3">
    <source>
        <dbReference type="SAM" id="MobiDB-lite"/>
    </source>
</evidence>
<dbReference type="PANTHER" id="PTHR33375:SF1">
    <property type="entry name" value="CHROMOSOME-PARTITIONING PROTEIN PARB-RELATED"/>
    <property type="match status" value="1"/>
</dbReference>
<keyword evidence="6" id="KW-1185">Reference proteome</keyword>
<feature type="region of interest" description="Disordered" evidence="3">
    <location>
        <begin position="1"/>
        <end position="31"/>
    </location>
</feature>
<dbReference type="InterPro" id="IPR050336">
    <property type="entry name" value="Chromosome_partition/occlusion"/>
</dbReference>
<comment type="similarity">
    <text evidence="1">Belongs to the ParB family.</text>
</comment>
<dbReference type="Gene3D" id="1.10.10.2830">
    <property type="match status" value="1"/>
</dbReference>
<dbReference type="InterPro" id="IPR003115">
    <property type="entry name" value="ParB_N"/>
</dbReference>
<dbReference type="SUPFAM" id="SSF109709">
    <property type="entry name" value="KorB DNA-binding domain-like"/>
    <property type="match status" value="1"/>
</dbReference>
<gene>
    <name evidence="5" type="ORF">SM757_24140</name>
</gene>
<feature type="domain" description="ParB-like N-terminal" evidence="4">
    <location>
        <begin position="84"/>
        <end position="178"/>
    </location>
</feature>